<protein>
    <submittedName>
        <fullName evidence="3">Uncharacterized protein</fullName>
    </submittedName>
</protein>
<proteinExistence type="predicted"/>
<reference evidence="3" key="1">
    <citation type="submission" date="2017-02" db="UniProtKB">
        <authorList>
            <consortium name="WormBaseParasite"/>
        </authorList>
    </citation>
    <scope>IDENTIFICATION</scope>
</reference>
<dbReference type="WBParaSite" id="PTRK_0000139750.1">
    <property type="protein sequence ID" value="PTRK_0000139750.1"/>
    <property type="gene ID" value="PTRK_0000139750"/>
</dbReference>
<keyword evidence="2" id="KW-1185">Reference proteome</keyword>
<evidence type="ECO:0000313" key="3">
    <source>
        <dbReference type="WBParaSite" id="PTRK_0000139750.1"/>
    </source>
</evidence>
<organism evidence="2 3">
    <name type="scientific">Parastrongyloides trichosuri</name>
    <name type="common">Possum-specific nematode worm</name>
    <dbReference type="NCBI Taxonomy" id="131310"/>
    <lineage>
        <taxon>Eukaryota</taxon>
        <taxon>Metazoa</taxon>
        <taxon>Ecdysozoa</taxon>
        <taxon>Nematoda</taxon>
        <taxon>Chromadorea</taxon>
        <taxon>Rhabditida</taxon>
        <taxon>Tylenchina</taxon>
        <taxon>Panagrolaimomorpha</taxon>
        <taxon>Strongyloidoidea</taxon>
        <taxon>Strongyloididae</taxon>
        <taxon>Parastrongyloides</taxon>
    </lineage>
</organism>
<sequence>MSSFHFLHNSSKIENFKVILYSYVHHFMICFYFLAQNNFFTIKYSKE</sequence>
<accession>A0A0N4Z3C1</accession>
<keyword evidence="1" id="KW-0812">Transmembrane</keyword>
<evidence type="ECO:0000256" key="1">
    <source>
        <dbReference type="SAM" id="Phobius"/>
    </source>
</evidence>
<dbReference type="Proteomes" id="UP000038045">
    <property type="component" value="Unplaced"/>
</dbReference>
<keyword evidence="1" id="KW-0472">Membrane</keyword>
<name>A0A0N4Z3C1_PARTI</name>
<evidence type="ECO:0000313" key="2">
    <source>
        <dbReference type="Proteomes" id="UP000038045"/>
    </source>
</evidence>
<keyword evidence="1" id="KW-1133">Transmembrane helix</keyword>
<dbReference type="AlphaFoldDB" id="A0A0N4Z3C1"/>
<feature type="transmembrane region" description="Helical" evidence="1">
    <location>
        <begin position="20"/>
        <end position="40"/>
    </location>
</feature>